<name>A0A8H4EQ31_GIGMA</name>
<evidence type="ECO:0000256" key="3">
    <source>
        <dbReference type="ARBA" id="ARBA00022723"/>
    </source>
</evidence>
<protein>
    <submittedName>
        <fullName evidence="7">Cytochrome P450</fullName>
    </submittedName>
</protein>
<dbReference type="GO" id="GO:0005506">
    <property type="term" value="F:iron ion binding"/>
    <property type="evidence" value="ECO:0007669"/>
    <property type="project" value="InterPro"/>
</dbReference>
<dbReference type="PANTHER" id="PTHR24291:SF50">
    <property type="entry name" value="BIFUNCTIONAL ALBAFLAVENONE MONOOXYGENASE_TERPENE SYNTHASE"/>
    <property type="match status" value="1"/>
</dbReference>
<dbReference type="PANTHER" id="PTHR24291">
    <property type="entry name" value="CYTOCHROME P450 FAMILY 4"/>
    <property type="match status" value="1"/>
</dbReference>
<organism evidence="7 8">
    <name type="scientific">Gigaspora margarita</name>
    <dbReference type="NCBI Taxonomy" id="4874"/>
    <lineage>
        <taxon>Eukaryota</taxon>
        <taxon>Fungi</taxon>
        <taxon>Fungi incertae sedis</taxon>
        <taxon>Mucoromycota</taxon>
        <taxon>Glomeromycotina</taxon>
        <taxon>Glomeromycetes</taxon>
        <taxon>Diversisporales</taxon>
        <taxon>Gigasporaceae</taxon>
        <taxon>Gigaspora</taxon>
    </lineage>
</organism>
<dbReference type="OrthoDB" id="1470350at2759"/>
<dbReference type="GO" id="GO:0004497">
    <property type="term" value="F:monooxygenase activity"/>
    <property type="evidence" value="ECO:0007669"/>
    <property type="project" value="UniProtKB-KW"/>
</dbReference>
<keyword evidence="6" id="KW-0503">Monooxygenase</keyword>
<dbReference type="InterPro" id="IPR050196">
    <property type="entry name" value="Cytochrome_P450_Monoox"/>
</dbReference>
<dbReference type="GO" id="GO:0016705">
    <property type="term" value="F:oxidoreductase activity, acting on paired donors, with incorporation or reduction of molecular oxygen"/>
    <property type="evidence" value="ECO:0007669"/>
    <property type="project" value="InterPro"/>
</dbReference>
<keyword evidence="4" id="KW-0560">Oxidoreductase</keyword>
<comment type="similarity">
    <text evidence="1">Belongs to the cytochrome P450 family.</text>
</comment>
<evidence type="ECO:0000313" key="8">
    <source>
        <dbReference type="Proteomes" id="UP000439903"/>
    </source>
</evidence>
<evidence type="ECO:0000256" key="1">
    <source>
        <dbReference type="ARBA" id="ARBA00010617"/>
    </source>
</evidence>
<keyword evidence="5" id="KW-0408">Iron</keyword>
<evidence type="ECO:0000256" key="2">
    <source>
        <dbReference type="ARBA" id="ARBA00022617"/>
    </source>
</evidence>
<comment type="caution">
    <text evidence="7">The sequence shown here is derived from an EMBL/GenBank/DDBJ whole genome shotgun (WGS) entry which is preliminary data.</text>
</comment>
<dbReference type="Gene3D" id="1.10.630.10">
    <property type="entry name" value="Cytochrome P450"/>
    <property type="match status" value="2"/>
</dbReference>
<dbReference type="Pfam" id="PF00067">
    <property type="entry name" value="p450"/>
    <property type="match status" value="1"/>
</dbReference>
<gene>
    <name evidence="7" type="ORF">F8M41_010681</name>
</gene>
<reference evidence="7 8" key="1">
    <citation type="journal article" date="2019" name="Environ. Microbiol.">
        <title>At the nexus of three kingdoms: the genome of the mycorrhizal fungus Gigaspora margarita provides insights into plant, endobacterial and fungal interactions.</title>
        <authorList>
            <person name="Venice F."/>
            <person name="Ghignone S."/>
            <person name="Salvioli di Fossalunga A."/>
            <person name="Amselem J."/>
            <person name="Novero M."/>
            <person name="Xianan X."/>
            <person name="Sedzielewska Toro K."/>
            <person name="Morin E."/>
            <person name="Lipzen A."/>
            <person name="Grigoriev I.V."/>
            <person name="Henrissat B."/>
            <person name="Martin F.M."/>
            <person name="Bonfante P."/>
        </authorList>
    </citation>
    <scope>NUCLEOTIDE SEQUENCE [LARGE SCALE GENOMIC DNA]</scope>
    <source>
        <strain evidence="7 8">BEG34</strain>
    </source>
</reference>
<accession>A0A8H4EQ31</accession>
<keyword evidence="8" id="KW-1185">Reference proteome</keyword>
<dbReference type="Proteomes" id="UP000439903">
    <property type="component" value="Unassembled WGS sequence"/>
</dbReference>
<proteinExistence type="inferred from homology"/>
<dbReference type="AlphaFoldDB" id="A0A8H4EQ31"/>
<dbReference type="SUPFAM" id="SSF48264">
    <property type="entry name" value="Cytochrome P450"/>
    <property type="match status" value="1"/>
</dbReference>
<keyword evidence="2" id="KW-0349">Heme</keyword>
<dbReference type="InterPro" id="IPR036396">
    <property type="entry name" value="Cyt_P450_sf"/>
</dbReference>
<dbReference type="InterPro" id="IPR001128">
    <property type="entry name" value="Cyt_P450"/>
</dbReference>
<sequence length="215" mass="24910">MGDSHKHKRQRKMMNSSFAFEIVPTFVQAGHKFKDIWMIQTGNKKEKIITVSSLIPKITLDVIGLVGFNYESNSITSESELAQAIYLAIILRLDSVFVKHFFRSSKNFQPLITPNIMILLKLSIKFRKDKFRTINTPVIEKDLLSLLLFDILGLYFLAKNPDCQDRLRKEILDVFIDRDHCPTFDEIDQLKYLECVFKETLKTAAPGIVQYLSFN</sequence>
<evidence type="ECO:0000313" key="7">
    <source>
        <dbReference type="EMBL" id="KAF0533317.1"/>
    </source>
</evidence>
<evidence type="ECO:0000256" key="4">
    <source>
        <dbReference type="ARBA" id="ARBA00023002"/>
    </source>
</evidence>
<keyword evidence="3" id="KW-0479">Metal-binding</keyword>
<evidence type="ECO:0000256" key="6">
    <source>
        <dbReference type="ARBA" id="ARBA00023033"/>
    </source>
</evidence>
<evidence type="ECO:0000256" key="5">
    <source>
        <dbReference type="ARBA" id="ARBA00023004"/>
    </source>
</evidence>
<dbReference type="GO" id="GO:0020037">
    <property type="term" value="F:heme binding"/>
    <property type="evidence" value="ECO:0007669"/>
    <property type="project" value="InterPro"/>
</dbReference>
<dbReference type="EMBL" id="WTPW01000222">
    <property type="protein sequence ID" value="KAF0533317.1"/>
    <property type="molecule type" value="Genomic_DNA"/>
</dbReference>